<proteinExistence type="predicted"/>
<accession>A0A6G1L126</accession>
<dbReference type="EMBL" id="ML995872">
    <property type="protein sequence ID" value="KAF2766390.1"/>
    <property type="molecule type" value="Genomic_DNA"/>
</dbReference>
<evidence type="ECO:0000313" key="2">
    <source>
        <dbReference type="EMBL" id="KAF2766390.1"/>
    </source>
</evidence>
<dbReference type="InterPro" id="IPR021641">
    <property type="entry name" value="DUF3245"/>
</dbReference>
<evidence type="ECO:0000313" key="3">
    <source>
        <dbReference type="Proteomes" id="UP000799436"/>
    </source>
</evidence>
<dbReference type="Pfam" id="PF11595">
    <property type="entry name" value="DUF3245"/>
    <property type="match status" value="1"/>
</dbReference>
<name>A0A6G1L126_9PEZI</name>
<feature type="region of interest" description="Disordered" evidence="1">
    <location>
        <begin position="90"/>
        <end position="219"/>
    </location>
</feature>
<reference evidence="2" key="1">
    <citation type="journal article" date="2020" name="Stud. Mycol.">
        <title>101 Dothideomycetes genomes: a test case for predicting lifestyles and emergence of pathogens.</title>
        <authorList>
            <person name="Haridas S."/>
            <person name="Albert R."/>
            <person name="Binder M."/>
            <person name="Bloem J."/>
            <person name="Labutti K."/>
            <person name="Salamov A."/>
            <person name="Andreopoulos B."/>
            <person name="Baker S."/>
            <person name="Barry K."/>
            <person name="Bills G."/>
            <person name="Bluhm B."/>
            <person name="Cannon C."/>
            <person name="Castanera R."/>
            <person name="Culley D."/>
            <person name="Daum C."/>
            <person name="Ezra D."/>
            <person name="Gonzalez J."/>
            <person name="Henrissat B."/>
            <person name="Kuo A."/>
            <person name="Liang C."/>
            <person name="Lipzen A."/>
            <person name="Lutzoni F."/>
            <person name="Magnuson J."/>
            <person name="Mondo S."/>
            <person name="Nolan M."/>
            <person name="Ohm R."/>
            <person name="Pangilinan J."/>
            <person name="Park H.-J."/>
            <person name="Ramirez L."/>
            <person name="Alfaro M."/>
            <person name="Sun H."/>
            <person name="Tritt A."/>
            <person name="Yoshinaga Y."/>
            <person name="Zwiers L.-H."/>
            <person name="Turgeon B."/>
            <person name="Goodwin S."/>
            <person name="Spatafora J."/>
            <person name="Crous P."/>
            <person name="Grigoriev I."/>
        </authorList>
    </citation>
    <scope>NUCLEOTIDE SEQUENCE</scope>
    <source>
        <strain evidence="2">CBS 116005</strain>
    </source>
</reference>
<gene>
    <name evidence="2" type="ORF">EJ03DRAFT_330120</name>
</gene>
<keyword evidence="3" id="KW-1185">Reference proteome</keyword>
<dbReference type="Proteomes" id="UP000799436">
    <property type="component" value="Unassembled WGS sequence"/>
</dbReference>
<organism evidence="2 3">
    <name type="scientific">Teratosphaeria nubilosa</name>
    <dbReference type="NCBI Taxonomy" id="161662"/>
    <lineage>
        <taxon>Eukaryota</taxon>
        <taxon>Fungi</taxon>
        <taxon>Dikarya</taxon>
        <taxon>Ascomycota</taxon>
        <taxon>Pezizomycotina</taxon>
        <taxon>Dothideomycetes</taxon>
        <taxon>Dothideomycetidae</taxon>
        <taxon>Mycosphaerellales</taxon>
        <taxon>Teratosphaeriaceae</taxon>
        <taxon>Teratosphaeria</taxon>
    </lineage>
</organism>
<dbReference type="OrthoDB" id="3438340at2759"/>
<evidence type="ECO:0000256" key="1">
    <source>
        <dbReference type="SAM" id="MobiDB-lite"/>
    </source>
</evidence>
<protein>
    <submittedName>
        <fullName evidence="2">Uncharacterized protein</fullName>
    </submittedName>
</protein>
<feature type="compositionally biased region" description="Acidic residues" evidence="1">
    <location>
        <begin position="45"/>
        <end position="55"/>
    </location>
</feature>
<feature type="compositionally biased region" description="Basic residues" evidence="1">
    <location>
        <begin position="202"/>
        <end position="212"/>
    </location>
</feature>
<dbReference type="AlphaFoldDB" id="A0A6G1L126"/>
<feature type="region of interest" description="Disordered" evidence="1">
    <location>
        <begin position="29"/>
        <end position="72"/>
    </location>
</feature>
<sequence length="219" mass="24062">MADKQTEADIILNRANVALARSQRLIASWLPPKPEETTTTQTHEEDSDWAGEDELAGVGSKRKAENEGLPDGVFKRRNLASNDKLLEQIMGKKAAQAKRKQDARKGSVHAAPKPMSGLVKQSVKTRDESEEEEEGRAAAFKPRKQKRGPQQNENVAEAGKEQEAADYIAFDPAPATATDSESEQRPQKKVKGTYLDEILGQKAKKSKKKKKNNANAAST</sequence>